<sequence length="169" mass="19541">MKAIARTNSQTIDSLQQKLEQSFKETSTLETETHELEEQVQNLLATTVRQTTVIEECDRVLSETKAKQQQTRRNYEEQLQLTSQLNAKIQRLEVKVVSMKQSKESETVELERKVSLLENTLAEHQSQLLAAEEALQSKNKEIDVMQRAYITRDNNRHNVDEVSHSSHYG</sequence>
<name>A0A2P4YQM1_9STRA</name>
<dbReference type="Proteomes" id="UP000237271">
    <property type="component" value="Unassembled WGS sequence"/>
</dbReference>
<evidence type="ECO:0000313" key="3">
    <source>
        <dbReference type="Proteomes" id="UP000237271"/>
    </source>
</evidence>
<evidence type="ECO:0000256" key="1">
    <source>
        <dbReference type="SAM" id="Coils"/>
    </source>
</evidence>
<comment type="caution">
    <text evidence="2">The sequence shown here is derived from an EMBL/GenBank/DDBJ whole genome shotgun (WGS) entry which is preliminary data.</text>
</comment>
<feature type="coiled-coil region" evidence="1">
    <location>
        <begin position="12"/>
        <end position="148"/>
    </location>
</feature>
<keyword evidence="1" id="KW-0175">Coiled coil</keyword>
<evidence type="ECO:0000313" key="2">
    <source>
        <dbReference type="EMBL" id="POM80100.1"/>
    </source>
</evidence>
<organism evidence="2 3">
    <name type="scientific">Phytophthora palmivora</name>
    <dbReference type="NCBI Taxonomy" id="4796"/>
    <lineage>
        <taxon>Eukaryota</taxon>
        <taxon>Sar</taxon>
        <taxon>Stramenopiles</taxon>
        <taxon>Oomycota</taxon>
        <taxon>Peronosporomycetes</taxon>
        <taxon>Peronosporales</taxon>
        <taxon>Peronosporaceae</taxon>
        <taxon>Phytophthora</taxon>
    </lineage>
</organism>
<dbReference type="OrthoDB" id="73750at2759"/>
<accession>A0A2P4YQM1</accession>
<keyword evidence="3" id="KW-1185">Reference proteome</keyword>
<dbReference type="AlphaFoldDB" id="A0A2P4YQM1"/>
<proteinExistence type="predicted"/>
<protein>
    <submittedName>
        <fullName evidence="2">Uncharacterized protein</fullName>
    </submittedName>
</protein>
<reference evidence="2 3" key="1">
    <citation type="journal article" date="2017" name="Genome Biol. Evol.">
        <title>Phytophthora megakarya and P. palmivora, closely related causal agents of cacao black pod rot, underwent increases in genome sizes and gene numbers by different mechanisms.</title>
        <authorList>
            <person name="Ali S.S."/>
            <person name="Shao J."/>
            <person name="Lary D.J."/>
            <person name="Kronmiller B."/>
            <person name="Shen D."/>
            <person name="Strem M.D."/>
            <person name="Amoako-Attah I."/>
            <person name="Akrofi A.Y."/>
            <person name="Begoude B.A."/>
            <person name="Ten Hoopen G.M."/>
            <person name="Coulibaly K."/>
            <person name="Kebe B.I."/>
            <person name="Melnick R.L."/>
            <person name="Guiltinan M.J."/>
            <person name="Tyler B.M."/>
            <person name="Meinhardt L.W."/>
            <person name="Bailey B.A."/>
        </authorList>
    </citation>
    <scope>NUCLEOTIDE SEQUENCE [LARGE SCALE GENOMIC DNA]</scope>
    <source>
        <strain evidence="3">sbr112.9</strain>
    </source>
</reference>
<dbReference type="EMBL" id="NCKW01000712">
    <property type="protein sequence ID" value="POM80100.1"/>
    <property type="molecule type" value="Genomic_DNA"/>
</dbReference>
<gene>
    <name evidence="2" type="ORF">PHPALM_2104</name>
</gene>